<dbReference type="Proteomes" id="UP000767334">
    <property type="component" value="Unassembled WGS sequence"/>
</dbReference>
<evidence type="ECO:0000313" key="9">
    <source>
        <dbReference type="EMBL" id="MBM6820259.1"/>
    </source>
</evidence>
<dbReference type="PANTHER" id="PTHR30582">
    <property type="entry name" value="L,D-TRANSPEPTIDASE"/>
    <property type="match status" value="1"/>
</dbReference>
<reference evidence="9 10" key="1">
    <citation type="journal article" date="2021" name="Sci. Rep.">
        <title>The distribution of antibiotic resistance genes in chicken gut microbiota commensals.</title>
        <authorList>
            <person name="Juricova H."/>
            <person name="Matiasovicova J."/>
            <person name="Kubasova T."/>
            <person name="Cejkova D."/>
            <person name="Rychlik I."/>
        </authorList>
    </citation>
    <scope>NUCLEOTIDE SEQUENCE [LARGE SCALE GENOMIC DNA]</scope>
    <source>
        <strain evidence="9 10">An435</strain>
    </source>
</reference>
<evidence type="ECO:0000256" key="6">
    <source>
        <dbReference type="PROSITE-ProRule" id="PRU01373"/>
    </source>
</evidence>
<keyword evidence="10" id="KW-1185">Reference proteome</keyword>
<keyword evidence="5 6" id="KW-0961">Cell wall biogenesis/degradation</keyword>
<dbReference type="Pfam" id="PF03734">
    <property type="entry name" value="YkuD"/>
    <property type="match status" value="1"/>
</dbReference>
<dbReference type="Gene3D" id="2.40.440.10">
    <property type="entry name" value="L,D-transpeptidase catalytic domain-like"/>
    <property type="match status" value="1"/>
</dbReference>
<dbReference type="InterPro" id="IPR038063">
    <property type="entry name" value="Transpep_catalytic_dom"/>
</dbReference>
<keyword evidence="4 6" id="KW-0573">Peptidoglycan synthesis</keyword>
<proteinExistence type="predicted"/>
<evidence type="ECO:0000259" key="8">
    <source>
        <dbReference type="PROSITE" id="PS52029"/>
    </source>
</evidence>
<dbReference type="PROSITE" id="PS52029">
    <property type="entry name" value="LD_TPASE"/>
    <property type="match status" value="1"/>
</dbReference>
<dbReference type="InterPro" id="IPR050979">
    <property type="entry name" value="LD-transpeptidase"/>
</dbReference>
<evidence type="ECO:0000256" key="3">
    <source>
        <dbReference type="ARBA" id="ARBA00022960"/>
    </source>
</evidence>
<keyword evidence="2" id="KW-0808">Transferase</keyword>
<feature type="transmembrane region" description="Helical" evidence="7">
    <location>
        <begin position="12"/>
        <end position="34"/>
    </location>
</feature>
<keyword evidence="7" id="KW-1133">Transmembrane helix</keyword>
<evidence type="ECO:0000313" key="10">
    <source>
        <dbReference type="Proteomes" id="UP000767334"/>
    </source>
</evidence>
<dbReference type="InterPro" id="IPR038054">
    <property type="entry name" value="LD_TPept-like_central_sf"/>
</dbReference>
<dbReference type="InterPro" id="IPR005490">
    <property type="entry name" value="LD_TPept_cat_dom"/>
</dbReference>
<dbReference type="CDD" id="cd16913">
    <property type="entry name" value="YkuD_like"/>
    <property type="match status" value="1"/>
</dbReference>
<gene>
    <name evidence="9" type="ORF">H6A19_13085</name>
</gene>
<evidence type="ECO:0000256" key="5">
    <source>
        <dbReference type="ARBA" id="ARBA00023316"/>
    </source>
</evidence>
<comment type="caution">
    <text evidence="9">The sequence shown here is derived from an EMBL/GenBank/DDBJ whole genome shotgun (WGS) entry which is preliminary data.</text>
</comment>
<organism evidence="9 10">
    <name type="scientific">Clostridium saudiense</name>
    <dbReference type="NCBI Taxonomy" id="1414720"/>
    <lineage>
        <taxon>Bacteria</taxon>
        <taxon>Bacillati</taxon>
        <taxon>Bacillota</taxon>
        <taxon>Clostridia</taxon>
        <taxon>Eubacteriales</taxon>
        <taxon>Clostridiaceae</taxon>
        <taxon>Clostridium</taxon>
    </lineage>
</organism>
<keyword evidence="7" id="KW-0472">Membrane</keyword>
<dbReference type="SUPFAM" id="SSF143985">
    <property type="entry name" value="L,D-transpeptidase pre-catalytic domain-like"/>
    <property type="match status" value="1"/>
</dbReference>
<keyword evidence="7" id="KW-0812">Transmembrane</keyword>
<name>A0ABS2FIR8_9CLOT</name>
<sequence length="463" mass="53494">MVILGKSKKNSITFIMITTIFSLLIIYFLISIYFNKHFFIGTYINGVNVSFKTVEEADTELLNESYNYVLEIKERNDVVEYIEGDKINFEYKGSNKIGELKKKQNGFLWLKFLFTQNIYNINNVYTYEKSLLDEEFNKLLCFAKENIIEPLDACFHYNGTEYEIINEVYGNKVNKDYLHAYILNSVLIGRETIDLEEINAYENPDFTSTSEKVIEAQKQLNTFVSTRVYYNFDDEIEILDGSIINEWLEVDQFMNVVFNEKKIKEYLNDLSIKYDTYGKTRSFKTTTGKTVEVVGGNYGWKIDKSKEFDELINNIKNGETIKKEPLYIQKAWGTRENDIGNTYVEINLTNQYLWFYKNGELIVQGDIVTGNVSRGNATPQGTYILNYKQKDATLKGAGYSSSVKYWMPFNCNIGIHDASWRGSFGGSIYKSDGSHGCVNAPEYLAKKIYENIEPGTPIVCYKV</sequence>
<evidence type="ECO:0000256" key="4">
    <source>
        <dbReference type="ARBA" id="ARBA00022984"/>
    </source>
</evidence>
<accession>A0ABS2FIR8</accession>
<keyword evidence="3 6" id="KW-0133">Cell shape</keyword>
<feature type="domain" description="L,D-TPase catalytic" evidence="8">
    <location>
        <begin position="342"/>
        <end position="461"/>
    </location>
</feature>
<dbReference type="Gene3D" id="3.10.20.800">
    <property type="match status" value="1"/>
</dbReference>
<evidence type="ECO:0000256" key="7">
    <source>
        <dbReference type="SAM" id="Phobius"/>
    </source>
</evidence>
<dbReference type="InterPro" id="IPR022029">
    <property type="entry name" value="YoaR-like_PG-bd"/>
</dbReference>
<feature type="active site" description="Proton donor/acceptor" evidence="6">
    <location>
        <position position="416"/>
    </location>
</feature>
<protein>
    <submittedName>
        <fullName evidence="9">L,D-transpeptidase/peptidoglycan binding protein</fullName>
    </submittedName>
</protein>
<comment type="pathway">
    <text evidence="1 6">Cell wall biogenesis; peptidoglycan biosynthesis.</text>
</comment>
<dbReference type="Pfam" id="PF12229">
    <property type="entry name" value="PG_binding_4"/>
    <property type="match status" value="2"/>
</dbReference>
<dbReference type="PANTHER" id="PTHR30582:SF33">
    <property type="entry name" value="EXPORTED PROTEIN"/>
    <property type="match status" value="1"/>
</dbReference>
<feature type="active site" description="Nucleophile" evidence="6">
    <location>
        <position position="437"/>
    </location>
</feature>
<evidence type="ECO:0000256" key="2">
    <source>
        <dbReference type="ARBA" id="ARBA00022679"/>
    </source>
</evidence>
<evidence type="ECO:0000256" key="1">
    <source>
        <dbReference type="ARBA" id="ARBA00004752"/>
    </source>
</evidence>
<dbReference type="SUPFAM" id="SSF141523">
    <property type="entry name" value="L,D-transpeptidase catalytic domain-like"/>
    <property type="match status" value="1"/>
</dbReference>
<dbReference type="EMBL" id="JACJLL010000098">
    <property type="protein sequence ID" value="MBM6820259.1"/>
    <property type="molecule type" value="Genomic_DNA"/>
</dbReference>